<reference evidence="1 2" key="1">
    <citation type="journal article" date="2022" name="bioRxiv">
        <title>The genome of the oomycete Peronosclerospora sorghi, a cosmopolitan pathogen of maize and sorghum, is inflated with dispersed pseudogenes.</title>
        <authorList>
            <person name="Fletcher K."/>
            <person name="Martin F."/>
            <person name="Isakeit T."/>
            <person name="Cavanaugh K."/>
            <person name="Magill C."/>
            <person name="Michelmore R."/>
        </authorList>
    </citation>
    <scope>NUCLEOTIDE SEQUENCE [LARGE SCALE GENOMIC DNA]</scope>
    <source>
        <strain evidence="1">P6</strain>
    </source>
</reference>
<accession>A0ACC0WIY7</accession>
<name>A0ACC0WIY7_9STRA</name>
<organism evidence="1 2">
    <name type="scientific">Peronosclerospora sorghi</name>
    <dbReference type="NCBI Taxonomy" id="230839"/>
    <lineage>
        <taxon>Eukaryota</taxon>
        <taxon>Sar</taxon>
        <taxon>Stramenopiles</taxon>
        <taxon>Oomycota</taxon>
        <taxon>Peronosporomycetes</taxon>
        <taxon>Peronosporales</taxon>
        <taxon>Peronosporaceae</taxon>
        <taxon>Peronosclerospora</taxon>
    </lineage>
</organism>
<evidence type="ECO:0000313" key="1">
    <source>
        <dbReference type="EMBL" id="KAI9918050.1"/>
    </source>
</evidence>
<dbReference type="Proteomes" id="UP001163321">
    <property type="component" value="Chromosome 13"/>
</dbReference>
<dbReference type="EMBL" id="CM047592">
    <property type="protein sequence ID" value="KAI9918050.1"/>
    <property type="molecule type" value="Genomic_DNA"/>
</dbReference>
<protein>
    <submittedName>
        <fullName evidence="1">Uncharacterized protein</fullName>
    </submittedName>
</protein>
<proteinExistence type="predicted"/>
<keyword evidence="2" id="KW-1185">Reference proteome</keyword>
<gene>
    <name evidence="1" type="ORF">PsorP6_013074</name>
</gene>
<sequence>MTCKDVEEQLCIIPVDGSTEAVSPQRRRLLRQQLNEFLVSATDDKTDRNDRYTLREIEDETVDDPSDAPDEAVADVDMDKVAETDLSHLNEDGMDDDIFSIDPLSNFPSTI</sequence>
<comment type="caution">
    <text evidence="1">The sequence shown here is derived from an EMBL/GenBank/DDBJ whole genome shotgun (WGS) entry which is preliminary data.</text>
</comment>
<evidence type="ECO:0000313" key="2">
    <source>
        <dbReference type="Proteomes" id="UP001163321"/>
    </source>
</evidence>